<sequence length="483" mass="52536">MFESADYGFTSGGAQTRAPPSRPLRRRLGALPLSLVIGILHLVSCNSIRQELAADAGGAGLAALSAAPDAEPFWGCEAPALPLGAFHVVVSTFNAEPEQLLPWIWHLGLTNADVYVYHRLEVPGRSSSSTGSSSSTDPASLYRGLALPCGMRLQVLPLLPNKGREAAVFLTHLVTHYQQLPQALMLVHDHGPASRHSLCGPFYRRARGYYRGLLERAELAAGAGAGAGGGPVRPGKQHVFARFAGMVVTLSSGCAETWARGCCAALLCSNSPAACPFQGPEAANCTTAEADRRSPTGQRQFYLHANGQYDPRYDNQVVGPGGAQYPVALIRYAGAAHRSTEMWNISHEYPPDTQRRSKDETLQLLHDLLARHDTAAQRRGRFKSCCASLLLRAEHVRRWPAALYSELLAYSMDPSLDYEATKAVSGPGWALWAERDYSRRDVLDYLRVDTRLKSIQGCPAQRWPALQRLLAAMRGRQAQQEGA</sequence>
<gene>
    <name evidence="2" type="ORF">CHLRE_08g358537v5</name>
</gene>
<dbReference type="OrthoDB" id="28755at2759"/>
<reference evidence="2 3" key="1">
    <citation type="journal article" date="2007" name="Science">
        <title>The Chlamydomonas genome reveals the evolution of key animal and plant functions.</title>
        <authorList>
            <person name="Merchant S.S."/>
            <person name="Prochnik S.E."/>
            <person name="Vallon O."/>
            <person name="Harris E.H."/>
            <person name="Karpowicz S.J."/>
            <person name="Witman G.B."/>
            <person name="Terry A."/>
            <person name="Salamov A."/>
            <person name="Fritz-Laylin L.K."/>
            <person name="Marechal-Drouard L."/>
            <person name="Marshall W.F."/>
            <person name="Qu L.H."/>
            <person name="Nelson D.R."/>
            <person name="Sanderfoot A.A."/>
            <person name="Spalding M.H."/>
            <person name="Kapitonov V.V."/>
            <person name="Ren Q."/>
            <person name="Ferris P."/>
            <person name="Lindquist E."/>
            <person name="Shapiro H."/>
            <person name="Lucas S.M."/>
            <person name="Grimwood J."/>
            <person name="Schmutz J."/>
            <person name="Cardol P."/>
            <person name="Cerutti H."/>
            <person name="Chanfreau G."/>
            <person name="Chen C.L."/>
            <person name="Cognat V."/>
            <person name="Croft M.T."/>
            <person name="Dent R."/>
            <person name="Dutcher S."/>
            <person name="Fernandez E."/>
            <person name="Fukuzawa H."/>
            <person name="Gonzalez-Ballester D."/>
            <person name="Gonzalez-Halphen D."/>
            <person name="Hallmann A."/>
            <person name="Hanikenne M."/>
            <person name="Hippler M."/>
            <person name="Inwood W."/>
            <person name="Jabbari K."/>
            <person name="Kalanon M."/>
            <person name="Kuras R."/>
            <person name="Lefebvre P.A."/>
            <person name="Lemaire S.D."/>
            <person name="Lobanov A.V."/>
            <person name="Lohr M."/>
            <person name="Manuell A."/>
            <person name="Meier I."/>
            <person name="Mets L."/>
            <person name="Mittag M."/>
            <person name="Mittelmeier T."/>
            <person name="Moroney J.V."/>
            <person name="Moseley J."/>
            <person name="Napoli C."/>
            <person name="Nedelcu A.M."/>
            <person name="Niyogi K."/>
            <person name="Novoselov S.V."/>
            <person name="Paulsen I.T."/>
            <person name="Pazour G."/>
            <person name="Purton S."/>
            <person name="Ral J.P."/>
            <person name="Riano-Pachon D.M."/>
            <person name="Riekhof W."/>
            <person name="Rymarquis L."/>
            <person name="Schroda M."/>
            <person name="Stern D."/>
            <person name="Umen J."/>
            <person name="Willows R."/>
            <person name="Wilson N."/>
            <person name="Zimmer S.L."/>
            <person name="Allmer J."/>
            <person name="Balk J."/>
            <person name="Bisova K."/>
            <person name="Chen C.J."/>
            <person name="Elias M."/>
            <person name="Gendler K."/>
            <person name="Hauser C."/>
            <person name="Lamb M.R."/>
            <person name="Ledford H."/>
            <person name="Long J.C."/>
            <person name="Minagawa J."/>
            <person name="Page M.D."/>
            <person name="Pan J."/>
            <person name="Pootakham W."/>
            <person name="Roje S."/>
            <person name="Rose A."/>
            <person name="Stahlberg E."/>
            <person name="Terauchi A.M."/>
            <person name="Yang P."/>
            <person name="Ball S."/>
            <person name="Bowler C."/>
            <person name="Dieckmann C.L."/>
            <person name="Gladyshev V.N."/>
            <person name="Green P."/>
            <person name="Jorgensen R."/>
            <person name="Mayfield S."/>
            <person name="Mueller-Roeber B."/>
            <person name="Rajamani S."/>
            <person name="Sayre R.T."/>
            <person name="Brokstein P."/>
            <person name="Dubchak I."/>
            <person name="Goodstein D."/>
            <person name="Hornick L."/>
            <person name="Huang Y.W."/>
            <person name="Jhaveri J."/>
            <person name="Luo Y."/>
            <person name="Martinez D."/>
            <person name="Ngau W.C."/>
            <person name="Otillar B."/>
            <person name="Poliakov A."/>
            <person name="Porter A."/>
            <person name="Szajkowski L."/>
            <person name="Werner G."/>
            <person name="Zhou K."/>
            <person name="Grigoriev I.V."/>
            <person name="Rokhsar D.S."/>
            <person name="Grossman A.R."/>
        </authorList>
    </citation>
    <scope>NUCLEOTIDE SEQUENCE [LARGE SCALE GENOMIC DNA]</scope>
    <source>
        <strain evidence="3">CC-503</strain>
    </source>
</reference>
<feature type="region of interest" description="Disordered" evidence="1">
    <location>
        <begin position="1"/>
        <end position="23"/>
    </location>
</feature>
<evidence type="ECO:0000313" key="2">
    <source>
        <dbReference type="EMBL" id="PNW79529.1"/>
    </source>
</evidence>
<keyword evidence="3" id="KW-1185">Reference proteome</keyword>
<dbReference type="InterPro" id="IPR021838">
    <property type="entry name" value="DUF3431"/>
</dbReference>
<proteinExistence type="predicted"/>
<dbReference type="GeneID" id="5729266"/>
<protein>
    <submittedName>
        <fullName evidence="2">Uncharacterized protein</fullName>
    </submittedName>
</protein>
<evidence type="ECO:0000256" key="1">
    <source>
        <dbReference type="SAM" id="MobiDB-lite"/>
    </source>
</evidence>
<dbReference type="Pfam" id="PF11913">
    <property type="entry name" value="DUF3431"/>
    <property type="match status" value="1"/>
</dbReference>
<dbReference type="Gramene" id="PNW79529">
    <property type="protein sequence ID" value="PNW79529"/>
    <property type="gene ID" value="CHLRE_08g358537v5"/>
</dbReference>
<name>A0A2K3DG85_CHLRE</name>
<dbReference type="ExpressionAtlas" id="A0A2K3DG85">
    <property type="expression patterns" value="baseline"/>
</dbReference>
<organism evidence="2 3">
    <name type="scientific">Chlamydomonas reinhardtii</name>
    <name type="common">Chlamydomonas smithii</name>
    <dbReference type="NCBI Taxonomy" id="3055"/>
    <lineage>
        <taxon>Eukaryota</taxon>
        <taxon>Viridiplantae</taxon>
        <taxon>Chlorophyta</taxon>
        <taxon>core chlorophytes</taxon>
        <taxon>Chlorophyceae</taxon>
        <taxon>CS clade</taxon>
        <taxon>Chlamydomonadales</taxon>
        <taxon>Chlamydomonadaceae</taxon>
        <taxon>Chlamydomonas</taxon>
    </lineage>
</organism>
<dbReference type="KEGG" id="cre:CHLRE_08g358537v5"/>
<dbReference type="RefSeq" id="XP_042921723.1">
    <property type="nucleotide sequence ID" value="XM_043064722.1"/>
</dbReference>
<dbReference type="Proteomes" id="UP000006906">
    <property type="component" value="Chromosome 8"/>
</dbReference>
<evidence type="ECO:0000313" key="3">
    <source>
        <dbReference type="Proteomes" id="UP000006906"/>
    </source>
</evidence>
<dbReference type="AlphaFoldDB" id="A0A2K3DG85"/>
<dbReference type="EMBL" id="CM008969">
    <property type="protein sequence ID" value="PNW79529.1"/>
    <property type="molecule type" value="Genomic_DNA"/>
</dbReference>
<accession>A0A2K3DG85</accession>
<dbReference type="InParanoid" id="A0A2K3DG85"/>